<evidence type="ECO:0000313" key="2">
    <source>
        <dbReference type="Proteomes" id="UP000324638"/>
    </source>
</evidence>
<sequence length="309" mass="35304">MNNLRKIFIIIFFCISVINLYAKNGLALSTVSETNKYPYMKGRQMININFSSGWAGFLTASLNAITYDYEVTTNFAKLNLNLLIPGGISKYLHNMDFKGSMWYIPNIAYTFLYKENLGFEFGIGVQSMTFGLSIYSDKFSGIVKQDASFSSINGDSTFKATYTYIPITFGVKLFSGKSRRTVNTFRIGFEPIVYSLRTKNALTGDTINKTYNNFSMYISYELGWSIELFPTREWPVKPYIDISLLEIGYYIKSSAHILYRDTRDAFLSFGAGTDLVDLQIPSLSEAPYLKYVFGIRFILFPRIGFSMRF</sequence>
<protein>
    <submittedName>
        <fullName evidence="1">Uncharacterized protein</fullName>
    </submittedName>
</protein>
<dbReference type="AlphaFoldDB" id="A0A5C8D9Y5"/>
<evidence type="ECO:0000313" key="1">
    <source>
        <dbReference type="EMBL" id="TXJ21271.1"/>
    </source>
</evidence>
<organism evidence="1 2">
    <name type="scientific">Brachyspira aalborgi</name>
    <dbReference type="NCBI Taxonomy" id="29522"/>
    <lineage>
        <taxon>Bacteria</taxon>
        <taxon>Pseudomonadati</taxon>
        <taxon>Spirochaetota</taxon>
        <taxon>Spirochaetia</taxon>
        <taxon>Brachyspirales</taxon>
        <taxon>Brachyspiraceae</taxon>
        <taxon>Brachyspira</taxon>
    </lineage>
</organism>
<dbReference type="EMBL" id="SAXU01000001">
    <property type="protein sequence ID" value="TXJ21271.1"/>
    <property type="molecule type" value="Genomic_DNA"/>
</dbReference>
<accession>A0A5C8D9Y5</accession>
<dbReference type="RefSeq" id="WP_147739259.1">
    <property type="nucleotide sequence ID" value="NZ_SAXU01000001.1"/>
</dbReference>
<comment type="caution">
    <text evidence="1">The sequence shown here is derived from an EMBL/GenBank/DDBJ whole genome shotgun (WGS) entry which is preliminary data.</text>
</comment>
<gene>
    <name evidence="1" type="ORF">EPJ79_09145</name>
</gene>
<reference evidence="1 2" key="1">
    <citation type="journal article" date="1992" name="Lakartidningen">
        <title>[Penicillin V and not amoxicillin is the first choice preparation in acute otitis].</title>
        <authorList>
            <person name="Kamme C."/>
            <person name="Lundgren K."/>
            <person name="Prellner K."/>
        </authorList>
    </citation>
    <scope>NUCLEOTIDE SEQUENCE [LARGE SCALE GENOMIC DNA]</scope>
    <source>
        <strain evidence="1 2">513A</strain>
    </source>
</reference>
<proteinExistence type="predicted"/>
<dbReference type="Proteomes" id="UP000324638">
    <property type="component" value="Unassembled WGS sequence"/>
</dbReference>
<name>A0A5C8D9Y5_9SPIR</name>